<proteinExistence type="predicted"/>
<dbReference type="VEuPathDB" id="FungiDB:BO78DRAFT_449844"/>
<dbReference type="Proteomes" id="UP000248423">
    <property type="component" value="Unassembled WGS sequence"/>
</dbReference>
<dbReference type="Gene3D" id="1.10.510.10">
    <property type="entry name" value="Transferase(Phosphotransferase) domain 1"/>
    <property type="match status" value="1"/>
</dbReference>
<evidence type="ECO:0000313" key="1">
    <source>
        <dbReference type="EMBL" id="PYI04444.1"/>
    </source>
</evidence>
<name>A0A319EL36_ASPSB</name>
<dbReference type="PANTHER" id="PTHR37171">
    <property type="entry name" value="SERINE/THREONINE-PROTEIN KINASE YRZF-RELATED"/>
    <property type="match status" value="1"/>
</dbReference>
<evidence type="ECO:0000313" key="2">
    <source>
        <dbReference type="Proteomes" id="UP000248423"/>
    </source>
</evidence>
<dbReference type="AlphaFoldDB" id="A0A319EL36"/>
<dbReference type="STRING" id="1448318.A0A319EL36"/>
<dbReference type="InterPro" id="IPR011009">
    <property type="entry name" value="Kinase-like_dom_sf"/>
</dbReference>
<dbReference type="PANTHER" id="PTHR37171:SF1">
    <property type="entry name" value="SERINE_THREONINE-PROTEIN KINASE YRZF-RELATED"/>
    <property type="match status" value="1"/>
</dbReference>
<dbReference type="EMBL" id="KZ826369">
    <property type="protein sequence ID" value="PYI04444.1"/>
    <property type="molecule type" value="Genomic_DNA"/>
</dbReference>
<protein>
    <recommendedName>
        <fullName evidence="3">Protein kinase domain-containing protein</fullName>
    </recommendedName>
</protein>
<dbReference type="SUPFAM" id="SSF56112">
    <property type="entry name" value="Protein kinase-like (PK-like)"/>
    <property type="match status" value="1"/>
</dbReference>
<sequence>MSSELDVQPSEVDFLEILQESKNSVIFKVSIHGKLRVLKVYHDRGKSKWDPIDREINLFLCESTAYQRLKQKGFCKRGVPDLHMFFDDKLPPNAILIEYIPDMRKMDLETFSSSNVNRLRDVLLEMHQAKILHGDPMPRNMMVCSGQEGRVLWIDFDSAQTFAEDEALTVGQEKWVEEEVEMMDYFVQGLTEDYDEGRLNRTYSYYYEWFV</sequence>
<keyword evidence="2" id="KW-1185">Reference proteome</keyword>
<reference evidence="1 2" key="1">
    <citation type="submission" date="2018-02" db="EMBL/GenBank/DDBJ databases">
        <title>The genomes of Aspergillus section Nigri reveals drivers in fungal speciation.</title>
        <authorList>
            <consortium name="DOE Joint Genome Institute"/>
            <person name="Vesth T.C."/>
            <person name="Nybo J."/>
            <person name="Theobald S."/>
            <person name="Brandl J."/>
            <person name="Frisvad J.C."/>
            <person name="Nielsen K.F."/>
            <person name="Lyhne E.K."/>
            <person name="Kogle M.E."/>
            <person name="Kuo A."/>
            <person name="Riley R."/>
            <person name="Clum A."/>
            <person name="Nolan M."/>
            <person name="Lipzen A."/>
            <person name="Salamov A."/>
            <person name="Henrissat B."/>
            <person name="Wiebenga A."/>
            <person name="De vries R.P."/>
            <person name="Grigoriev I.V."/>
            <person name="Mortensen U.H."/>
            <person name="Andersen M.R."/>
            <person name="Baker S.E."/>
        </authorList>
    </citation>
    <scope>NUCLEOTIDE SEQUENCE [LARGE SCALE GENOMIC DNA]</scope>
    <source>
        <strain evidence="1 2">CBS 121057</strain>
    </source>
</reference>
<dbReference type="InterPro" id="IPR052396">
    <property type="entry name" value="Meiotic_Drive_Suppr_Kinase"/>
</dbReference>
<accession>A0A319EL36</accession>
<gene>
    <name evidence="1" type="ORF">BO78DRAFT_449844</name>
</gene>
<dbReference type="OrthoDB" id="4185642at2759"/>
<evidence type="ECO:0008006" key="3">
    <source>
        <dbReference type="Google" id="ProtNLM"/>
    </source>
</evidence>
<organism evidence="1 2">
    <name type="scientific">Aspergillus sclerotiicarbonarius (strain CBS 121057 / IBT 28362)</name>
    <dbReference type="NCBI Taxonomy" id="1448318"/>
    <lineage>
        <taxon>Eukaryota</taxon>
        <taxon>Fungi</taxon>
        <taxon>Dikarya</taxon>
        <taxon>Ascomycota</taxon>
        <taxon>Pezizomycotina</taxon>
        <taxon>Eurotiomycetes</taxon>
        <taxon>Eurotiomycetidae</taxon>
        <taxon>Eurotiales</taxon>
        <taxon>Aspergillaceae</taxon>
        <taxon>Aspergillus</taxon>
        <taxon>Aspergillus subgen. Circumdati</taxon>
    </lineage>
</organism>